<gene>
    <name evidence="2" type="ORF">GCM10023322_06940</name>
</gene>
<dbReference type="EMBL" id="BAABJQ010000002">
    <property type="protein sequence ID" value="GAA5178833.1"/>
    <property type="molecule type" value="Genomic_DNA"/>
</dbReference>
<dbReference type="Gene3D" id="3.40.630.30">
    <property type="match status" value="1"/>
</dbReference>
<dbReference type="PROSITE" id="PS51186">
    <property type="entry name" value="GNAT"/>
    <property type="match status" value="1"/>
</dbReference>
<dbReference type="Proteomes" id="UP001501570">
    <property type="component" value="Unassembled WGS sequence"/>
</dbReference>
<evidence type="ECO:0000313" key="3">
    <source>
        <dbReference type="Proteomes" id="UP001501570"/>
    </source>
</evidence>
<dbReference type="SUPFAM" id="SSF55729">
    <property type="entry name" value="Acyl-CoA N-acyltransferases (Nat)"/>
    <property type="match status" value="1"/>
</dbReference>
<accession>A0ABP9RJD7</accession>
<evidence type="ECO:0000313" key="2">
    <source>
        <dbReference type="EMBL" id="GAA5178833.1"/>
    </source>
</evidence>
<evidence type="ECO:0000259" key="1">
    <source>
        <dbReference type="PROSITE" id="PS51186"/>
    </source>
</evidence>
<organism evidence="2 3">
    <name type="scientific">Rugosimonospora acidiphila</name>
    <dbReference type="NCBI Taxonomy" id="556531"/>
    <lineage>
        <taxon>Bacteria</taxon>
        <taxon>Bacillati</taxon>
        <taxon>Actinomycetota</taxon>
        <taxon>Actinomycetes</taxon>
        <taxon>Micromonosporales</taxon>
        <taxon>Micromonosporaceae</taxon>
        <taxon>Rugosimonospora</taxon>
    </lineage>
</organism>
<sequence>MLTHHPPALLPLTCNKVVARNEAKQGWTTVLLEEIGTGPHGDLASLVSAWVRGWVISRATPPPTRVPGGWRVDVGLHAHRLRYVLHDPDEQTLAWLGRHQNAPGTWIKIAGNPNHLRAALPAEWRLADTGYLMTTTYRAASDATPPSPYTARLETSGDVVTAIILDPEGQVAASGRFTTADALGIVDQVETAPAHRRRGLGSVVMRALALHALRVGADTGVLVATDEGHRLYRALGWKVRTPIAAAYMPEPRSA</sequence>
<reference evidence="3" key="1">
    <citation type="journal article" date="2019" name="Int. J. Syst. Evol. Microbiol.">
        <title>The Global Catalogue of Microorganisms (GCM) 10K type strain sequencing project: providing services to taxonomists for standard genome sequencing and annotation.</title>
        <authorList>
            <consortium name="The Broad Institute Genomics Platform"/>
            <consortium name="The Broad Institute Genome Sequencing Center for Infectious Disease"/>
            <person name="Wu L."/>
            <person name="Ma J."/>
        </authorList>
    </citation>
    <scope>NUCLEOTIDE SEQUENCE [LARGE SCALE GENOMIC DNA]</scope>
    <source>
        <strain evidence="3">JCM 18304</strain>
    </source>
</reference>
<protein>
    <recommendedName>
        <fullName evidence="1">N-acetyltransferase domain-containing protein</fullName>
    </recommendedName>
</protein>
<dbReference type="InterPro" id="IPR016181">
    <property type="entry name" value="Acyl_CoA_acyltransferase"/>
</dbReference>
<dbReference type="Pfam" id="PF00583">
    <property type="entry name" value="Acetyltransf_1"/>
    <property type="match status" value="1"/>
</dbReference>
<comment type="caution">
    <text evidence="2">The sequence shown here is derived from an EMBL/GenBank/DDBJ whole genome shotgun (WGS) entry which is preliminary data.</text>
</comment>
<keyword evidence="3" id="KW-1185">Reference proteome</keyword>
<name>A0ABP9RJD7_9ACTN</name>
<feature type="domain" description="N-acetyltransferase" evidence="1">
    <location>
        <begin position="114"/>
        <end position="254"/>
    </location>
</feature>
<proteinExistence type="predicted"/>
<dbReference type="InterPro" id="IPR000182">
    <property type="entry name" value="GNAT_dom"/>
</dbReference>